<reference evidence="2" key="1">
    <citation type="submission" date="2023-10" db="EMBL/GenBank/DDBJ databases">
        <title>Genome assembly of Pristionchus species.</title>
        <authorList>
            <person name="Yoshida K."/>
            <person name="Sommer R.J."/>
        </authorList>
    </citation>
    <scope>NUCLEOTIDE SEQUENCE</scope>
    <source>
        <strain evidence="2">RS5133</strain>
    </source>
</reference>
<sequence>YCLCIFGLTGGIDEPGTIITRTEYNRRYNRNVTDSYLVADHWKDDEFNLRPALVLLCFDSIILGCITIASVLCLLTAYHIRHSQAISERSRYLHRKLLITLAVQTILPVMLVYIPYFSILTLPFLNIPDYGLTAACTSLNSTFPAVDAIVVVLLMTDYRRGLYSMFPSCVRKNRTHSMSEMTSAHSPK</sequence>
<dbReference type="PANTHER" id="PTHR45907">
    <property type="entry name" value="SERPENTINE RECEPTOR, CLASS J"/>
    <property type="match status" value="1"/>
</dbReference>
<feature type="transmembrane region" description="Helical" evidence="1">
    <location>
        <begin position="130"/>
        <end position="155"/>
    </location>
</feature>
<dbReference type="Proteomes" id="UP001432322">
    <property type="component" value="Unassembled WGS sequence"/>
</dbReference>
<evidence type="ECO:0000256" key="1">
    <source>
        <dbReference type="SAM" id="Phobius"/>
    </source>
</evidence>
<keyword evidence="1" id="KW-1133">Transmembrane helix</keyword>
<dbReference type="AlphaFoldDB" id="A0AAV5VXF4"/>
<proteinExistence type="predicted"/>
<name>A0AAV5VXF4_9BILA</name>
<feature type="transmembrane region" description="Helical" evidence="1">
    <location>
        <begin position="52"/>
        <end position="77"/>
    </location>
</feature>
<comment type="caution">
    <text evidence="2">The sequence shown here is derived from an EMBL/GenBank/DDBJ whole genome shotgun (WGS) entry which is preliminary data.</text>
</comment>
<organism evidence="2 3">
    <name type="scientific">Pristionchus fissidentatus</name>
    <dbReference type="NCBI Taxonomy" id="1538716"/>
    <lineage>
        <taxon>Eukaryota</taxon>
        <taxon>Metazoa</taxon>
        <taxon>Ecdysozoa</taxon>
        <taxon>Nematoda</taxon>
        <taxon>Chromadorea</taxon>
        <taxon>Rhabditida</taxon>
        <taxon>Rhabditina</taxon>
        <taxon>Diplogasteromorpha</taxon>
        <taxon>Diplogasteroidea</taxon>
        <taxon>Neodiplogasteridae</taxon>
        <taxon>Pristionchus</taxon>
    </lineage>
</organism>
<keyword evidence="1" id="KW-0472">Membrane</keyword>
<dbReference type="Gene3D" id="1.20.1070.10">
    <property type="entry name" value="Rhodopsin 7-helix transmembrane proteins"/>
    <property type="match status" value="1"/>
</dbReference>
<dbReference type="InterPro" id="IPR019428">
    <property type="entry name" value="7TM_GPCR_serpentine_rcpt_Str"/>
</dbReference>
<dbReference type="InterPro" id="IPR019423">
    <property type="entry name" value="7TM_GPCR_serpentine_rcpt_Srj"/>
</dbReference>
<protein>
    <recommendedName>
        <fullName evidence="4">G protein-coupled receptor</fullName>
    </recommendedName>
</protein>
<evidence type="ECO:0000313" key="2">
    <source>
        <dbReference type="EMBL" id="GMT23069.1"/>
    </source>
</evidence>
<dbReference type="SUPFAM" id="SSF81321">
    <property type="entry name" value="Family A G protein-coupled receptor-like"/>
    <property type="match status" value="1"/>
</dbReference>
<evidence type="ECO:0008006" key="4">
    <source>
        <dbReference type="Google" id="ProtNLM"/>
    </source>
</evidence>
<dbReference type="PANTHER" id="PTHR45907:SF16">
    <property type="entry name" value="SERPENTINE RECEPTOR, CLASS J"/>
    <property type="match status" value="1"/>
</dbReference>
<dbReference type="Pfam" id="PF10326">
    <property type="entry name" value="7TM_GPCR_Str"/>
    <property type="match status" value="1"/>
</dbReference>
<feature type="transmembrane region" description="Helical" evidence="1">
    <location>
        <begin position="97"/>
        <end position="118"/>
    </location>
</feature>
<keyword evidence="3" id="KW-1185">Reference proteome</keyword>
<evidence type="ECO:0000313" key="3">
    <source>
        <dbReference type="Proteomes" id="UP001432322"/>
    </source>
</evidence>
<accession>A0AAV5VXF4</accession>
<feature type="non-terminal residue" evidence="2">
    <location>
        <position position="1"/>
    </location>
</feature>
<dbReference type="EMBL" id="BTSY01000004">
    <property type="protein sequence ID" value="GMT23069.1"/>
    <property type="molecule type" value="Genomic_DNA"/>
</dbReference>
<gene>
    <name evidence="2" type="ORF">PFISCL1PPCAC_14366</name>
</gene>
<feature type="non-terminal residue" evidence="2">
    <location>
        <position position="188"/>
    </location>
</feature>
<keyword evidence="1" id="KW-0812">Transmembrane</keyword>